<feature type="transmembrane region" description="Helical" evidence="2">
    <location>
        <begin position="12"/>
        <end position="31"/>
    </location>
</feature>
<sequence>MFTKNNKGFTLVEVMIVVGIIAILAGIFLVGSGQFRAAAVLSRVKADVQKMEALQELYYTLNGDYAGSEGDLEGGGPTPPRSDISYYSNGSCSGATGLSSIGAADYELCRE</sequence>
<dbReference type="Gene3D" id="3.30.700.10">
    <property type="entry name" value="Glycoprotein, Type 4 Pilin"/>
    <property type="match status" value="1"/>
</dbReference>
<evidence type="ECO:0008006" key="5">
    <source>
        <dbReference type="Google" id="ProtNLM"/>
    </source>
</evidence>
<evidence type="ECO:0000313" key="4">
    <source>
        <dbReference type="Proteomes" id="UP000177029"/>
    </source>
</evidence>
<protein>
    <recommendedName>
        <fullName evidence="5">Type II secretion system protein GspG C-terminal domain-containing protein</fullName>
    </recommendedName>
</protein>
<dbReference type="AlphaFoldDB" id="A0A1F8DTG6"/>
<keyword evidence="1" id="KW-0488">Methylation</keyword>
<dbReference type="GO" id="GO:0015628">
    <property type="term" value="P:protein secretion by the type II secretion system"/>
    <property type="evidence" value="ECO:0007669"/>
    <property type="project" value="InterPro"/>
</dbReference>
<organism evidence="3 4">
    <name type="scientific">Candidatus Wolfebacteria bacterium RIFCSPHIGHO2_01_FULL_48_22</name>
    <dbReference type="NCBI Taxonomy" id="1802555"/>
    <lineage>
        <taxon>Bacteria</taxon>
        <taxon>Candidatus Wolfeibacteriota</taxon>
    </lineage>
</organism>
<keyword evidence="2" id="KW-1133">Transmembrane helix</keyword>
<dbReference type="GO" id="GO:0015627">
    <property type="term" value="C:type II protein secretion system complex"/>
    <property type="evidence" value="ECO:0007669"/>
    <property type="project" value="InterPro"/>
</dbReference>
<evidence type="ECO:0000313" key="3">
    <source>
        <dbReference type="EMBL" id="OGM91911.1"/>
    </source>
</evidence>
<evidence type="ECO:0000256" key="2">
    <source>
        <dbReference type="SAM" id="Phobius"/>
    </source>
</evidence>
<dbReference type="InterPro" id="IPR045584">
    <property type="entry name" value="Pilin-like"/>
</dbReference>
<dbReference type="Pfam" id="PF07963">
    <property type="entry name" value="N_methyl"/>
    <property type="match status" value="1"/>
</dbReference>
<dbReference type="InterPro" id="IPR000983">
    <property type="entry name" value="Bac_GSPG_pilin"/>
</dbReference>
<accession>A0A1F8DTG6</accession>
<dbReference type="PRINTS" id="PR00813">
    <property type="entry name" value="BCTERIALGSPG"/>
</dbReference>
<keyword evidence="2" id="KW-0472">Membrane</keyword>
<dbReference type="Proteomes" id="UP000177029">
    <property type="component" value="Unassembled WGS sequence"/>
</dbReference>
<dbReference type="InterPro" id="IPR012902">
    <property type="entry name" value="N_methyl_site"/>
</dbReference>
<keyword evidence="2" id="KW-0812">Transmembrane</keyword>
<evidence type="ECO:0000256" key="1">
    <source>
        <dbReference type="ARBA" id="ARBA00022481"/>
    </source>
</evidence>
<dbReference type="STRING" id="1802555.A2755_00930"/>
<comment type="caution">
    <text evidence="3">The sequence shown here is derived from an EMBL/GenBank/DDBJ whole genome shotgun (WGS) entry which is preliminary data.</text>
</comment>
<dbReference type="SUPFAM" id="SSF54523">
    <property type="entry name" value="Pili subunits"/>
    <property type="match status" value="1"/>
</dbReference>
<dbReference type="PROSITE" id="PS00409">
    <property type="entry name" value="PROKAR_NTER_METHYL"/>
    <property type="match status" value="1"/>
</dbReference>
<dbReference type="NCBIfam" id="TIGR02532">
    <property type="entry name" value="IV_pilin_GFxxxE"/>
    <property type="match status" value="1"/>
</dbReference>
<name>A0A1F8DTG6_9BACT</name>
<gene>
    <name evidence="3" type="ORF">A2755_00930</name>
</gene>
<reference evidence="3 4" key="1">
    <citation type="journal article" date="2016" name="Nat. Commun.">
        <title>Thousands of microbial genomes shed light on interconnected biogeochemical processes in an aquifer system.</title>
        <authorList>
            <person name="Anantharaman K."/>
            <person name="Brown C.T."/>
            <person name="Hug L.A."/>
            <person name="Sharon I."/>
            <person name="Castelle C.J."/>
            <person name="Probst A.J."/>
            <person name="Thomas B.C."/>
            <person name="Singh A."/>
            <person name="Wilkins M.J."/>
            <person name="Karaoz U."/>
            <person name="Brodie E.L."/>
            <person name="Williams K.H."/>
            <person name="Hubbard S.S."/>
            <person name="Banfield J.F."/>
        </authorList>
    </citation>
    <scope>NUCLEOTIDE SEQUENCE [LARGE SCALE GENOMIC DNA]</scope>
</reference>
<dbReference type="EMBL" id="MGIP01000005">
    <property type="protein sequence ID" value="OGM91911.1"/>
    <property type="molecule type" value="Genomic_DNA"/>
</dbReference>
<proteinExistence type="predicted"/>